<proteinExistence type="predicted"/>
<dbReference type="InterPro" id="IPR016024">
    <property type="entry name" value="ARM-type_fold"/>
</dbReference>
<dbReference type="SUPFAM" id="SSF48371">
    <property type="entry name" value="ARM repeat"/>
    <property type="match status" value="1"/>
</dbReference>
<feature type="non-terminal residue" evidence="1">
    <location>
        <position position="1"/>
    </location>
</feature>
<dbReference type="Gene3D" id="1.25.40.180">
    <property type="match status" value="1"/>
</dbReference>
<protein>
    <submittedName>
        <fullName evidence="1">Uncharacterized protein</fullName>
    </submittedName>
</protein>
<evidence type="ECO:0000313" key="2">
    <source>
        <dbReference type="Proteomes" id="UP001439008"/>
    </source>
</evidence>
<organism evidence="1 2">
    <name type="scientific">Bonamia ostreae</name>
    <dbReference type="NCBI Taxonomy" id="126728"/>
    <lineage>
        <taxon>Eukaryota</taxon>
        <taxon>Sar</taxon>
        <taxon>Rhizaria</taxon>
        <taxon>Endomyxa</taxon>
        <taxon>Ascetosporea</taxon>
        <taxon>Haplosporida</taxon>
        <taxon>Bonamia</taxon>
    </lineage>
</organism>
<dbReference type="EMBL" id="JBDODL010006152">
    <property type="protein sequence ID" value="MES1923425.1"/>
    <property type="molecule type" value="Genomic_DNA"/>
</dbReference>
<reference evidence="1 2" key="1">
    <citation type="journal article" date="2024" name="BMC Biol.">
        <title>Comparative genomics of Ascetosporea gives new insight into the evolutionary basis for animal parasitism in Rhizaria.</title>
        <authorList>
            <person name="Hiltunen Thoren M."/>
            <person name="Onut-Brannstrom I."/>
            <person name="Alfjorden A."/>
            <person name="Peckova H."/>
            <person name="Swords F."/>
            <person name="Hooper C."/>
            <person name="Holzer A.S."/>
            <person name="Bass D."/>
            <person name="Burki F."/>
        </authorList>
    </citation>
    <scope>NUCLEOTIDE SEQUENCE [LARGE SCALE GENOMIC DNA]</scope>
    <source>
        <strain evidence="1">20-A016</strain>
    </source>
</reference>
<dbReference type="Proteomes" id="UP001439008">
    <property type="component" value="Unassembled WGS sequence"/>
</dbReference>
<sequence>NRKKKVLLKKPVLVDNSDKLEKLKNSYNSLLNKLNSDNFDKIFKSFVALIKEAGSTDFETFSVLLNAIFEKATREQRYSKLYCQLFVGFVRKFKGHKVSKIGEEESFRLEFRKLIMENLKTKFYEMKETKTSS</sequence>
<evidence type="ECO:0000313" key="1">
    <source>
        <dbReference type="EMBL" id="MES1923425.1"/>
    </source>
</evidence>
<comment type="caution">
    <text evidence="1">The sequence shown here is derived from an EMBL/GenBank/DDBJ whole genome shotgun (WGS) entry which is preliminary data.</text>
</comment>
<accession>A0ABV2AUT4</accession>
<feature type="non-terminal residue" evidence="1">
    <location>
        <position position="133"/>
    </location>
</feature>
<name>A0ABV2AUT4_9EUKA</name>
<gene>
    <name evidence="1" type="ORF">MHBO_004994</name>
</gene>
<keyword evidence="2" id="KW-1185">Reference proteome</keyword>